<comment type="caution">
    <text evidence="3">The sequence shown here is derived from an EMBL/GenBank/DDBJ whole genome shotgun (WGS) entry which is preliminary data.</text>
</comment>
<evidence type="ECO:0000256" key="2">
    <source>
        <dbReference type="SAM" id="SignalP"/>
    </source>
</evidence>
<dbReference type="Proteomes" id="UP000009881">
    <property type="component" value="Unassembled WGS sequence"/>
</dbReference>
<feature type="chain" id="PRO_5003930244" evidence="2">
    <location>
        <begin position="31"/>
        <end position="308"/>
    </location>
</feature>
<dbReference type="eggNOG" id="COG3650">
    <property type="taxonomic scope" value="Bacteria"/>
</dbReference>
<evidence type="ECO:0000313" key="3">
    <source>
        <dbReference type="EMBL" id="EKV30143.1"/>
    </source>
</evidence>
<feature type="region of interest" description="Disordered" evidence="1">
    <location>
        <begin position="26"/>
        <end position="49"/>
    </location>
</feature>
<sequence>MTTVPRIRFPALPAAVAAALVAASGSPAPAQEAPGTPQSGDGAASKPPVTALQCSGNEPFWRIDMGPGTAQLQRPAGEEVEKTTFTGTLDSLDHLDPAWHVWRGEAASGDGVTDAPTGGLVVVAREEACRDTMRGDLHDARAVVALPGGGTVDGCCTLGAALAAPAVTGDGVPFADFGGKPVGDWSRVLPDLLPAIQTCVDEADAAVQSVLKAWPMNRGMVGVRMKTADDTLQDCVATSGGKVDSVEALPQTAEPLPDQGEPVYLPGRATPPEIDCGRLERVSGPQGEAVSGYLFYDAGCDADGTARQ</sequence>
<dbReference type="EMBL" id="ANHY01000009">
    <property type="protein sequence ID" value="EKV30143.1"/>
    <property type="molecule type" value="Genomic_DNA"/>
</dbReference>
<feature type="signal peptide" evidence="2">
    <location>
        <begin position="1"/>
        <end position="30"/>
    </location>
</feature>
<accession>K9HII2</accession>
<keyword evidence="2" id="KW-0732">Signal</keyword>
<evidence type="ECO:0000256" key="1">
    <source>
        <dbReference type="SAM" id="MobiDB-lite"/>
    </source>
</evidence>
<dbReference type="AlphaFoldDB" id="K9HII2"/>
<reference evidence="3 4" key="1">
    <citation type="journal article" date="2013" name="Genome Announc.">
        <title>Draft Genome Sequence of an Alphaproteobacterium, Caenispirillum salinarum AK4(T), Isolated from a Solar Saltern.</title>
        <authorList>
            <person name="Khatri I."/>
            <person name="Singh A."/>
            <person name="Korpole S."/>
            <person name="Pinnaka A.K."/>
            <person name="Subramanian S."/>
        </authorList>
    </citation>
    <scope>NUCLEOTIDE SEQUENCE [LARGE SCALE GENOMIC DNA]</scope>
    <source>
        <strain evidence="3 4">AK4</strain>
    </source>
</reference>
<dbReference type="STRING" id="1238182.C882_4543"/>
<keyword evidence="4" id="KW-1185">Reference proteome</keyword>
<dbReference type="OrthoDB" id="7364708at2"/>
<organism evidence="3 4">
    <name type="scientific">Caenispirillum salinarum AK4</name>
    <dbReference type="NCBI Taxonomy" id="1238182"/>
    <lineage>
        <taxon>Bacteria</taxon>
        <taxon>Pseudomonadati</taxon>
        <taxon>Pseudomonadota</taxon>
        <taxon>Alphaproteobacteria</taxon>
        <taxon>Rhodospirillales</taxon>
        <taxon>Novispirillaceae</taxon>
        <taxon>Caenispirillum</taxon>
    </lineage>
</organism>
<evidence type="ECO:0000313" key="4">
    <source>
        <dbReference type="Proteomes" id="UP000009881"/>
    </source>
</evidence>
<proteinExistence type="predicted"/>
<gene>
    <name evidence="3" type="ORF">C882_4543</name>
</gene>
<protein>
    <submittedName>
        <fullName evidence="3">Uncharacterized protein</fullName>
    </submittedName>
</protein>
<name>K9HII2_9PROT</name>
<dbReference type="RefSeq" id="WP_009540651.1">
    <property type="nucleotide sequence ID" value="NZ_ANHY01000009.1"/>
</dbReference>